<name>A0A495K9U3_WILMA</name>
<evidence type="ECO:0000313" key="2">
    <source>
        <dbReference type="Proteomes" id="UP000274762"/>
    </source>
</evidence>
<dbReference type="EMBL" id="RBKV01000001">
    <property type="protein sequence ID" value="RKR97398.1"/>
    <property type="molecule type" value="Genomic_DNA"/>
</dbReference>
<dbReference type="SUPFAM" id="SSF142906">
    <property type="entry name" value="YjbR-like"/>
    <property type="match status" value="1"/>
</dbReference>
<reference evidence="1 2" key="1">
    <citation type="submission" date="2018-10" db="EMBL/GenBank/DDBJ databases">
        <title>Sequencing the genomes of 1000 actinobacteria strains.</title>
        <authorList>
            <person name="Klenk H.-P."/>
        </authorList>
    </citation>
    <scope>NUCLEOTIDE SEQUENCE [LARGE SCALE GENOMIC DNA]</scope>
    <source>
        <strain evidence="1 2">DSM 44343</strain>
    </source>
</reference>
<dbReference type="AlphaFoldDB" id="A0A495K9U3"/>
<comment type="caution">
    <text evidence="1">The sequence shown here is derived from an EMBL/GenBank/DDBJ whole genome shotgun (WGS) entry which is preliminary data.</text>
</comment>
<dbReference type="InterPro" id="IPR058532">
    <property type="entry name" value="YjbR/MT2646/Rv2570-like"/>
</dbReference>
<organism evidence="1 2">
    <name type="scientific">Williamsia marianensis</name>
    <dbReference type="NCBI Taxonomy" id="85044"/>
    <lineage>
        <taxon>Bacteria</taxon>
        <taxon>Bacillati</taxon>
        <taxon>Actinomycetota</taxon>
        <taxon>Actinomycetes</taxon>
        <taxon>Mycobacteriales</taxon>
        <taxon>Nocardiaceae</taxon>
        <taxon>Williamsia</taxon>
    </lineage>
</organism>
<evidence type="ECO:0000313" key="1">
    <source>
        <dbReference type="EMBL" id="RKR97398.1"/>
    </source>
</evidence>
<dbReference type="RefSeq" id="WP_211339034.1">
    <property type="nucleotide sequence ID" value="NZ_CBCRXS010000007.1"/>
</dbReference>
<dbReference type="InterPro" id="IPR038056">
    <property type="entry name" value="YjbR-like_sf"/>
</dbReference>
<gene>
    <name evidence="1" type="ORF">DFJ75_4269</name>
</gene>
<accession>A0A495K9U3</accession>
<proteinExistence type="predicted"/>
<dbReference type="Gene3D" id="3.90.1150.30">
    <property type="match status" value="1"/>
</dbReference>
<dbReference type="Pfam" id="PF04237">
    <property type="entry name" value="YjbR"/>
    <property type="match status" value="1"/>
</dbReference>
<sequence>MNSSETPDDSPTRTPSFDDIAGRVRELCLVHPEVREEQAWVGLRWCVGTKTFAHVLDIVDGHPPAYATAADTDGPASVLMFRSGGDELEALRHTGAPFFATSWRRDEIGLILGHETDWEEVAELLTESYLLRAPQRLRGDGQ</sequence>
<protein>
    <submittedName>
        <fullName evidence="1">YjbR protein</fullName>
    </submittedName>
</protein>
<dbReference type="Proteomes" id="UP000274762">
    <property type="component" value="Unassembled WGS sequence"/>
</dbReference>